<evidence type="ECO:0000313" key="1">
    <source>
        <dbReference type="EMBL" id="SFI93853.1"/>
    </source>
</evidence>
<gene>
    <name evidence="1" type="ORF">SAMN05443431_10372</name>
</gene>
<proteinExistence type="predicted"/>
<keyword evidence="2" id="KW-1185">Reference proteome</keyword>
<dbReference type="STRING" id="1144750.SAMN05443431_10372"/>
<dbReference type="Pfam" id="PF00106">
    <property type="entry name" value="adh_short"/>
    <property type="match status" value="1"/>
</dbReference>
<dbReference type="InterPro" id="IPR036291">
    <property type="entry name" value="NAD(P)-bd_dom_sf"/>
</dbReference>
<dbReference type="SUPFAM" id="SSF51735">
    <property type="entry name" value="NAD(P)-binding Rossmann-fold domains"/>
    <property type="match status" value="1"/>
</dbReference>
<dbReference type="InterPro" id="IPR053011">
    <property type="entry name" value="SDR_family_member_7"/>
</dbReference>
<organism evidence="1 2">
    <name type="scientific">Olleya namhaensis</name>
    <dbReference type="NCBI Taxonomy" id="1144750"/>
    <lineage>
        <taxon>Bacteria</taxon>
        <taxon>Pseudomonadati</taxon>
        <taxon>Bacteroidota</taxon>
        <taxon>Flavobacteriia</taxon>
        <taxon>Flavobacteriales</taxon>
        <taxon>Flavobacteriaceae</taxon>
    </lineage>
</organism>
<accession>A0A1I3MA50</accession>
<sequence length="263" mass="29198">MTFKNKVVWITGASSGIGKGLVLALAKLECQLIISSRNSSTLNQLKQLCPNPDNIAVLPFDLLDYNHMKPVVAQAIKQYGKIDLLINNGGISQRALIIDTDISVDKKLMEVDYLGTVALSKALLPHFIKNQTGHYAVVTSLMGKFSSPYRSGYCGAKHALHGFFDALRMEHQKDNVNVTLICPGFVNTNIAKNALIGDGSLQNSQDDATENGLPIPEFCDRMIQAIQKEKFEAYIGKKEILGVYLKRFFPKLLHRFVMKSQVR</sequence>
<dbReference type="EMBL" id="FORM01000003">
    <property type="protein sequence ID" value="SFI93853.1"/>
    <property type="molecule type" value="Genomic_DNA"/>
</dbReference>
<dbReference type="NCBIfam" id="NF004825">
    <property type="entry name" value="PRK06181.1"/>
    <property type="match status" value="1"/>
</dbReference>
<protein>
    <submittedName>
        <fullName evidence="1">Short-chain dehydrogenase</fullName>
    </submittedName>
</protein>
<dbReference type="AlphaFoldDB" id="A0A1I3MA50"/>
<dbReference type="PANTHER" id="PTHR44269:SF1">
    <property type="entry name" value="DEHYDROGENASE_REDUCTASE SDR FAMILY MEMBER 7"/>
    <property type="match status" value="1"/>
</dbReference>
<dbReference type="InterPro" id="IPR020904">
    <property type="entry name" value="Sc_DH/Rdtase_CS"/>
</dbReference>
<dbReference type="Proteomes" id="UP000199559">
    <property type="component" value="Unassembled WGS sequence"/>
</dbReference>
<dbReference type="RefSeq" id="WP_090838492.1">
    <property type="nucleotide sequence ID" value="NZ_CANLBQ010000001.1"/>
</dbReference>
<evidence type="ECO:0000313" key="2">
    <source>
        <dbReference type="Proteomes" id="UP000199559"/>
    </source>
</evidence>
<name>A0A1I3MA50_9FLAO</name>
<dbReference type="InterPro" id="IPR002347">
    <property type="entry name" value="SDR_fam"/>
</dbReference>
<dbReference type="PANTHER" id="PTHR44269">
    <property type="entry name" value="DEHYDROGENASE/REDUCTASE SDR FAMILY MEMBER 7-RELATED"/>
    <property type="match status" value="1"/>
</dbReference>
<dbReference type="Gene3D" id="3.40.50.720">
    <property type="entry name" value="NAD(P)-binding Rossmann-like Domain"/>
    <property type="match status" value="1"/>
</dbReference>
<dbReference type="PRINTS" id="PR00081">
    <property type="entry name" value="GDHRDH"/>
</dbReference>
<reference evidence="2" key="1">
    <citation type="submission" date="2016-10" db="EMBL/GenBank/DDBJ databases">
        <authorList>
            <person name="Varghese N."/>
            <person name="Submissions S."/>
        </authorList>
    </citation>
    <scope>NUCLEOTIDE SEQUENCE [LARGE SCALE GENOMIC DNA]</scope>
    <source>
        <strain evidence="2">DSM 28881</strain>
    </source>
</reference>
<dbReference type="PROSITE" id="PS00061">
    <property type="entry name" value="ADH_SHORT"/>
    <property type="match status" value="1"/>
</dbReference>